<evidence type="ECO:0000313" key="2">
    <source>
        <dbReference type="Proteomes" id="UP001281147"/>
    </source>
</evidence>
<proteinExistence type="predicted"/>
<reference evidence="1" key="1">
    <citation type="submission" date="2023-07" db="EMBL/GenBank/DDBJ databases">
        <title>Black Yeasts Isolated from many extreme environments.</title>
        <authorList>
            <person name="Coleine C."/>
            <person name="Stajich J.E."/>
            <person name="Selbmann L."/>
        </authorList>
    </citation>
    <scope>NUCLEOTIDE SEQUENCE</scope>
    <source>
        <strain evidence="1">CCFEE 5714</strain>
    </source>
</reference>
<protein>
    <submittedName>
        <fullName evidence="1">Uncharacterized protein</fullName>
    </submittedName>
</protein>
<keyword evidence="2" id="KW-1185">Reference proteome</keyword>
<dbReference type="EMBL" id="JAUTXU010000165">
    <property type="protein sequence ID" value="KAK3702100.1"/>
    <property type="molecule type" value="Genomic_DNA"/>
</dbReference>
<accession>A0ACC3MSE2</accession>
<dbReference type="Proteomes" id="UP001281147">
    <property type="component" value="Unassembled WGS sequence"/>
</dbReference>
<organism evidence="1 2">
    <name type="scientific">Vermiconidia calcicola</name>
    <dbReference type="NCBI Taxonomy" id="1690605"/>
    <lineage>
        <taxon>Eukaryota</taxon>
        <taxon>Fungi</taxon>
        <taxon>Dikarya</taxon>
        <taxon>Ascomycota</taxon>
        <taxon>Pezizomycotina</taxon>
        <taxon>Dothideomycetes</taxon>
        <taxon>Dothideomycetidae</taxon>
        <taxon>Mycosphaerellales</taxon>
        <taxon>Extremaceae</taxon>
        <taxon>Vermiconidia</taxon>
    </lineage>
</organism>
<comment type="caution">
    <text evidence="1">The sequence shown here is derived from an EMBL/GenBank/DDBJ whole genome shotgun (WGS) entry which is preliminary data.</text>
</comment>
<gene>
    <name evidence="1" type="ORF">LTR37_015075</name>
</gene>
<evidence type="ECO:0000313" key="1">
    <source>
        <dbReference type="EMBL" id="KAK3702100.1"/>
    </source>
</evidence>
<sequence>MAHHNVEPINLHDRASSVTGHWQPQHIHNINDTHSMKLATIQGEFFWHSHPNTDELFYCVSGGPFSIEINRTARTPREAEQLGCDHVAQLRVGDVFCVARGVQHRPVAPLETGIMMIEKIGTVNIGDREGDERTVYVEEK</sequence>
<name>A0ACC3MSE2_9PEZI</name>